<feature type="compositionally biased region" description="Gly residues" evidence="1">
    <location>
        <begin position="55"/>
        <end position="64"/>
    </location>
</feature>
<comment type="caution">
    <text evidence="2">The sequence shown here is derived from an EMBL/GenBank/DDBJ whole genome shotgun (WGS) entry which is preliminary data.</text>
</comment>
<sequence length="78" mass="7665">MKVSCAQQADPRPSVLAGVTCAGRALEPSRPRAPSGTAAFRPLVAGAQAEDLPLGGPGRRGVGLSGPASSARCPPAST</sequence>
<feature type="region of interest" description="Disordered" evidence="1">
    <location>
        <begin position="49"/>
        <end position="78"/>
    </location>
</feature>
<gene>
    <name evidence="2" type="ORF">EVA_08798</name>
</gene>
<dbReference type="AlphaFoldDB" id="J9GSB9"/>
<organism evidence="2">
    <name type="scientific">gut metagenome</name>
    <dbReference type="NCBI Taxonomy" id="749906"/>
    <lineage>
        <taxon>unclassified sequences</taxon>
        <taxon>metagenomes</taxon>
        <taxon>organismal metagenomes</taxon>
    </lineage>
</organism>
<evidence type="ECO:0000313" key="2">
    <source>
        <dbReference type="EMBL" id="EJX03095.1"/>
    </source>
</evidence>
<protein>
    <submittedName>
        <fullName evidence="2">Uncharacterized protein</fullName>
    </submittedName>
</protein>
<name>J9GSB9_9ZZZZ</name>
<reference evidence="2" key="1">
    <citation type="journal article" date="2012" name="PLoS ONE">
        <title>Gene sets for utilization of primary and secondary nutrition supplies in the distal gut of endangered iberian lynx.</title>
        <authorList>
            <person name="Alcaide M."/>
            <person name="Messina E."/>
            <person name="Richter M."/>
            <person name="Bargiela R."/>
            <person name="Peplies J."/>
            <person name="Huws S.A."/>
            <person name="Newbold C.J."/>
            <person name="Golyshin P.N."/>
            <person name="Simon M.A."/>
            <person name="Lopez G."/>
            <person name="Yakimov M.M."/>
            <person name="Ferrer M."/>
        </authorList>
    </citation>
    <scope>NUCLEOTIDE SEQUENCE</scope>
</reference>
<evidence type="ECO:0000256" key="1">
    <source>
        <dbReference type="SAM" id="MobiDB-lite"/>
    </source>
</evidence>
<proteinExistence type="predicted"/>
<accession>J9GSB9</accession>
<dbReference type="EMBL" id="AMCI01002301">
    <property type="protein sequence ID" value="EJX03095.1"/>
    <property type="molecule type" value="Genomic_DNA"/>
</dbReference>